<name>A0A0A1U2L0_ENTIV</name>
<dbReference type="VEuPathDB" id="AmoebaDB:EIN_226420"/>
<keyword evidence="2" id="KW-1185">Reference proteome</keyword>
<evidence type="ECO:0000313" key="1">
    <source>
        <dbReference type="EMBL" id="ELP88269.1"/>
    </source>
</evidence>
<proteinExistence type="predicted"/>
<dbReference type="OMA" id="DIMKITR"/>
<dbReference type="KEGG" id="eiv:EIN_226420"/>
<dbReference type="Proteomes" id="UP000014680">
    <property type="component" value="Unassembled WGS sequence"/>
</dbReference>
<dbReference type="OrthoDB" id="29205at2759"/>
<protein>
    <submittedName>
        <fullName evidence="1">Uncharacterized protein</fullName>
    </submittedName>
</protein>
<dbReference type="EMBL" id="KB206756">
    <property type="protein sequence ID" value="ELP88269.1"/>
    <property type="molecule type" value="Genomic_DNA"/>
</dbReference>
<evidence type="ECO:0000313" key="2">
    <source>
        <dbReference type="Proteomes" id="UP000014680"/>
    </source>
</evidence>
<sequence length="217" mass="24312">MCECVCSSISEDTTTEDLLSQNFQMNDFLEDTSDSSVSIRYAAEGWGNDSSDTELLYNSSPCLPIEDEYPPHPLSLTEEKEDSAEVLKDTEVLLQKLQIMNVRSQKLAKLTGRRNSIEKISSFLVPSTQQEAYDNGKGIVKSDILKQKMGERINAGDIMKITRAKTSQRKMNKIQQILGHPSVSDFSVFLSPKSRKQALNNGKKVKKFEKLQKLAGV</sequence>
<organism evidence="1 2">
    <name type="scientific">Entamoeba invadens IP1</name>
    <dbReference type="NCBI Taxonomy" id="370355"/>
    <lineage>
        <taxon>Eukaryota</taxon>
        <taxon>Amoebozoa</taxon>
        <taxon>Evosea</taxon>
        <taxon>Archamoebae</taxon>
        <taxon>Mastigamoebida</taxon>
        <taxon>Entamoebidae</taxon>
        <taxon>Entamoeba</taxon>
    </lineage>
</organism>
<dbReference type="RefSeq" id="XP_004255040.1">
    <property type="nucleotide sequence ID" value="XM_004254992.1"/>
</dbReference>
<dbReference type="AlphaFoldDB" id="A0A0A1U2L0"/>
<accession>A0A0A1U2L0</accession>
<gene>
    <name evidence="1" type="ORF">EIN_226420</name>
</gene>
<reference evidence="1 2" key="1">
    <citation type="submission" date="2012-10" db="EMBL/GenBank/DDBJ databases">
        <authorList>
            <person name="Zafar N."/>
            <person name="Inman J."/>
            <person name="Hall N."/>
            <person name="Lorenzi H."/>
            <person name="Caler E."/>
        </authorList>
    </citation>
    <scope>NUCLEOTIDE SEQUENCE [LARGE SCALE GENOMIC DNA]</scope>
    <source>
        <strain evidence="1 2">IP1</strain>
    </source>
</reference>
<dbReference type="GeneID" id="14887354"/>